<dbReference type="AlphaFoldDB" id="A0A7G6W0W8"/>
<dbReference type="GO" id="GO:0015562">
    <property type="term" value="F:efflux transmembrane transporter activity"/>
    <property type="evidence" value="ECO:0007669"/>
    <property type="project" value="InterPro"/>
</dbReference>
<accession>A0A7G6W0W8</accession>
<geneLocation type="plasmid" evidence="2 3">
    <name>plas1</name>
</geneLocation>
<evidence type="ECO:0000313" key="2">
    <source>
        <dbReference type="EMBL" id="QNE07633.1"/>
    </source>
</evidence>
<organism evidence="2 3">
    <name type="scientific">Croceicoccus marinus</name>
    <dbReference type="NCBI Taxonomy" id="450378"/>
    <lineage>
        <taxon>Bacteria</taxon>
        <taxon>Pseudomonadati</taxon>
        <taxon>Pseudomonadota</taxon>
        <taxon>Alphaproteobacteria</taxon>
        <taxon>Sphingomonadales</taxon>
        <taxon>Erythrobacteraceae</taxon>
        <taxon>Croceicoccus</taxon>
    </lineage>
</organism>
<dbReference type="Gene3D" id="1.20.1600.10">
    <property type="entry name" value="Outer membrane efflux proteins (OEP)"/>
    <property type="match status" value="1"/>
</dbReference>
<keyword evidence="1" id="KW-0175">Coiled coil</keyword>
<name>A0A7G6W0W8_9SPHN</name>
<dbReference type="PANTHER" id="PTHR30203">
    <property type="entry name" value="OUTER MEMBRANE CATION EFFLUX PROTEIN"/>
    <property type="match status" value="1"/>
</dbReference>
<evidence type="ECO:0000256" key="1">
    <source>
        <dbReference type="SAM" id="Coils"/>
    </source>
</evidence>
<feature type="coiled-coil region" evidence="1">
    <location>
        <begin position="381"/>
        <end position="422"/>
    </location>
</feature>
<proteinExistence type="predicted"/>
<sequence>MAQDAAAPIAAPDVAAPIPQADVPTDAQQAGPLTIDELLRRSARTAPQIIEALARIRQAQGTALRAEGAFDTVFDVEGRSRVTGYYGGTVVDGEVNQPFTTNGGYAYGGYRVSRGDFPIYEDKAFTNELGELKIGALYSLLRDRLIDERRAQRSIAARGIDIARFEAEAAAIGVQSRAIEAYQDWVAAGLRLRAYRELLGLAQDRTGGIDRQVALGAQPRILRTENEQNLVRRRARVIESEQAFQAAAVRLSLFYRDLDGNPITPGADRLPQDAEALALLSVDPAFRLTQRPELQSLLAQIDQSVLSLALAENAMKPRFDLLGEVAKDIGDRGLGGPSRSPLETIVGFRFSVPLQNRAARGRVLEQEAKLDELAIQQQFLRDRIENEVETMRIALEGAQQLVETAQQEYELALELAQAERRRFQLGSSNFFLVNQREETATDAQIQLIAAKARIAAAQADLAAATVDLDALGLAE</sequence>
<keyword evidence="2" id="KW-0614">Plasmid</keyword>
<dbReference type="Proteomes" id="UP000515297">
    <property type="component" value="Plasmid plas1"/>
</dbReference>
<dbReference type="EMBL" id="CP060053">
    <property type="protein sequence ID" value="QNE07633.1"/>
    <property type="molecule type" value="Genomic_DNA"/>
</dbReference>
<dbReference type="PANTHER" id="PTHR30203:SF24">
    <property type="entry name" value="BLR4935 PROTEIN"/>
    <property type="match status" value="1"/>
</dbReference>
<dbReference type="SUPFAM" id="SSF56954">
    <property type="entry name" value="Outer membrane efflux proteins (OEP)"/>
    <property type="match status" value="1"/>
</dbReference>
<reference evidence="2 3" key="1">
    <citation type="submission" date="2020-08" db="EMBL/GenBank/DDBJ databases">
        <authorList>
            <person name="Liu G."/>
            <person name="Sun C."/>
        </authorList>
    </citation>
    <scope>NUCLEOTIDE SEQUENCE [LARGE SCALE GENOMIC DNA]</scope>
    <source>
        <strain evidence="2 3">OT19</strain>
        <plasmid evidence="2 3">plas1</plasmid>
    </source>
</reference>
<dbReference type="InterPro" id="IPR010131">
    <property type="entry name" value="MdtP/NodT-like"/>
</dbReference>
<evidence type="ECO:0000313" key="3">
    <source>
        <dbReference type="Proteomes" id="UP000515297"/>
    </source>
</evidence>
<protein>
    <submittedName>
        <fullName evidence="2">TolC family protein</fullName>
    </submittedName>
</protein>
<gene>
    <name evidence="2" type="ORF">H4O24_16860</name>
</gene>